<dbReference type="VEuPathDB" id="FungiDB:GVI51_K02255"/>
<evidence type="ECO:0000313" key="10">
    <source>
        <dbReference type="EMBL" id="KTA96387.1"/>
    </source>
</evidence>
<accession>A0A0W0DJT3</accession>
<comment type="subcellular location">
    <subcellularLocation>
        <location evidence="1">Mitochondrion membrane</location>
    </subcellularLocation>
</comment>
<name>A0A0W0DJT3_CANGB</name>
<dbReference type="VEuPathDB" id="FungiDB:GWK60_K02255"/>
<proteinExistence type="inferred from homology"/>
<keyword evidence="8" id="KW-0472">Membrane</keyword>
<dbReference type="VEuPathDB" id="FungiDB:B1J91_K02409g"/>
<evidence type="ECO:0000256" key="9">
    <source>
        <dbReference type="ARBA" id="ARBA00023310"/>
    </source>
</evidence>
<dbReference type="GO" id="GO:0045259">
    <property type="term" value="C:proton-transporting ATP synthase complex"/>
    <property type="evidence" value="ECO:0007669"/>
    <property type="project" value="UniProtKB-KW"/>
</dbReference>
<evidence type="ECO:0000256" key="5">
    <source>
        <dbReference type="ARBA" id="ARBA00022781"/>
    </source>
</evidence>
<reference evidence="10 11" key="1">
    <citation type="submission" date="2015-10" db="EMBL/GenBank/DDBJ databases">
        <title>Draft genomes sequences of Candida glabrata isolates 1A, 1B, 2A, 2B, 3A and 3B.</title>
        <authorList>
            <person name="Haavelsrud O.E."/>
            <person name="Gaustad P."/>
        </authorList>
    </citation>
    <scope>NUCLEOTIDE SEQUENCE [LARGE SCALE GENOMIC DNA]</scope>
    <source>
        <strain evidence="10">910700640</strain>
    </source>
</reference>
<protein>
    <submittedName>
        <fullName evidence="10">ATP synthase subunit g, mitochondrial</fullName>
    </submittedName>
</protein>
<keyword evidence="7" id="KW-0496">Mitochondrion</keyword>
<keyword evidence="5" id="KW-0375">Hydrogen ion transport</keyword>
<evidence type="ECO:0000256" key="3">
    <source>
        <dbReference type="ARBA" id="ARBA00022448"/>
    </source>
</evidence>
<keyword evidence="4" id="KW-0138">CF(0)</keyword>
<keyword evidence="3" id="KW-0813">Transport</keyword>
<evidence type="ECO:0000313" key="11">
    <source>
        <dbReference type="Proteomes" id="UP000054886"/>
    </source>
</evidence>
<evidence type="ECO:0000256" key="6">
    <source>
        <dbReference type="ARBA" id="ARBA00023065"/>
    </source>
</evidence>
<dbReference type="VEuPathDB" id="FungiDB:CAGL0K02409g"/>
<sequence length="123" mass="14092">MIERLQSLANRLVVRGNQLATKSIYYGKVTAEVSKQIYAKEGLKPPTVNEFKSTYCKLYKQGLQYFNKPSEIINCAKNIKKPDALKYGSYLVQFLGFYSVGEIIGRRKFIGYKNYEHNAKAAH</sequence>
<dbReference type="OrthoDB" id="437at2759"/>
<dbReference type="GO" id="GO:0015078">
    <property type="term" value="F:proton transmembrane transporter activity"/>
    <property type="evidence" value="ECO:0007669"/>
    <property type="project" value="InterPro"/>
</dbReference>
<keyword evidence="9" id="KW-0066">ATP synthesis</keyword>
<evidence type="ECO:0000256" key="4">
    <source>
        <dbReference type="ARBA" id="ARBA00022547"/>
    </source>
</evidence>
<dbReference type="EMBL" id="LLZZ01000172">
    <property type="protein sequence ID" value="KTA96387.1"/>
    <property type="molecule type" value="Genomic_DNA"/>
</dbReference>
<gene>
    <name evidence="10" type="ORF">AO440_003355</name>
</gene>
<dbReference type="PhylomeDB" id="A0A0W0DJT3"/>
<evidence type="ECO:0000256" key="1">
    <source>
        <dbReference type="ARBA" id="ARBA00004325"/>
    </source>
</evidence>
<dbReference type="OMA" id="CAQAYLN"/>
<keyword evidence="6" id="KW-0406">Ion transport</keyword>
<dbReference type="Pfam" id="PF04718">
    <property type="entry name" value="ATP-synt_G"/>
    <property type="match status" value="1"/>
</dbReference>
<dbReference type="Proteomes" id="UP000054886">
    <property type="component" value="Unassembled WGS sequence"/>
</dbReference>
<comment type="caution">
    <text evidence="10">The sequence shown here is derived from an EMBL/GenBank/DDBJ whole genome shotgun (WGS) entry which is preliminary data.</text>
</comment>
<evidence type="ECO:0000256" key="2">
    <source>
        <dbReference type="ARBA" id="ARBA00005699"/>
    </source>
</evidence>
<organism evidence="10 11">
    <name type="scientific">Candida glabrata</name>
    <name type="common">Yeast</name>
    <name type="synonym">Torulopsis glabrata</name>
    <dbReference type="NCBI Taxonomy" id="5478"/>
    <lineage>
        <taxon>Eukaryota</taxon>
        <taxon>Fungi</taxon>
        <taxon>Dikarya</taxon>
        <taxon>Ascomycota</taxon>
        <taxon>Saccharomycotina</taxon>
        <taxon>Saccharomycetes</taxon>
        <taxon>Saccharomycetales</taxon>
        <taxon>Saccharomycetaceae</taxon>
        <taxon>Nakaseomyces</taxon>
    </lineage>
</organism>
<dbReference type="GO" id="GO:0031966">
    <property type="term" value="C:mitochondrial membrane"/>
    <property type="evidence" value="ECO:0007669"/>
    <property type="project" value="UniProtKB-SubCell"/>
</dbReference>
<evidence type="ECO:0000256" key="8">
    <source>
        <dbReference type="ARBA" id="ARBA00023136"/>
    </source>
</evidence>
<dbReference type="AlphaFoldDB" id="A0A0W0DJT3"/>
<comment type="similarity">
    <text evidence="2">Belongs to the ATPase g subunit family.</text>
</comment>
<dbReference type="VEuPathDB" id="FungiDB:GW608_K02255"/>
<dbReference type="GO" id="GO:0015986">
    <property type="term" value="P:proton motive force-driven ATP synthesis"/>
    <property type="evidence" value="ECO:0007669"/>
    <property type="project" value="InterPro"/>
</dbReference>
<evidence type="ECO:0000256" key="7">
    <source>
        <dbReference type="ARBA" id="ARBA00023128"/>
    </source>
</evidence>
<dbReference type="InterPro" id="IPR006808">
    <property type="entry name" value="ATP_synth_F0_gsu_mt"/>
</dbReference>